<accession>A0ACB9BP32</accession>
<name>A0ACB9BP32_CICIN</name>
<reference evidence="2" key="1">
    <citation type="journal article" date="2022" name="Mol. Ecol. Resour.">
        <title>The genomes of chicory, endive, great burdock and yacon provide insights into Asteraceae palaeo-polyploidization history and plant inulin production.</title>
        <authorList>
            <person name="Fan W."/>
            <person name="Wang S."/>
            <person name="Wang H."/>
            <person name="Wang A."/>
            <person name="Jiang F."/>
            <person name="Liu H."/>
            <person name="Zhao H."/>
            <person name="Xu D."/>
            <person name="Zhang Y."/>
        </authorList>
    </citation>
    <scope>NUCLEOTIDE SEQUENCE [LARGE SCALE GENOMIC DNA]</scope>
    <source>
        <strain evidence="2">cv. Punajuju</strain>
    </source>
</reference>
<organism evidence="1 2">
    <name type="scientific">Cichorium intybus</name>
    <name type="common">Chicory</name>
    <dbReference type="NCBI Taxonomy" id="13427"/>
    <lineage>
        <taxon>Eukaryota</taxon>
        <taxon>Viridiplantae</taxon>
        <taxon>Streptophyta</taxon>
        <taxon>Embryophyta</taxon>
        <taxon>Tracheophyta</taxon>
        <taxon>Spermatophyta</taxon>
        <taxon>Magnoliopsida</taxon>
        <taxon>eudicotyledons</taxon>
        <taxon>Gunneridae</taxon>
        <taxon>Pentapetalae</taxon>
        <taxon>asterids</taxon>
        <taxon>campanulids</taxon>
        <taxon>Asterales</taxon>
        <taxon>Asteraceae</taxon>
        <taxon>Cichorioideae</taxon>
        <taxon>Cichorieae</taxon>
        <taxon>Cichoriinae</taxon>
        <taxon>Cichorium</taxon>
    </lineage>
</organism>
<protein>
    <submittedName>
        <fullName evidence="1">Uncharacterized protein</fullName>
    </submittedName>
</protein>
<proteinExistence type="predicted"/>
<sequence>MLINLLSGPLALVKIVDSFFPVSTLTTTQIQNLFETLTGNRLHKHEQNLDCGCGYMKLLSGDVNQKKFGSDAPYHVVVLIFVGSLYSDWDLLPAKQIKDPEAKRPKDLDDEEDGE</sequence>
<gene>
    <name evidence="1" type="ORF">L2E82_35499</name>
</gene>
<dbReference type="Proteomes" id="UP001055811">
    <property type="component" value="Linkage Group LG06"/>
</dbReference>
<keyword evidence="2" id="KW-1185">Reference proteome</keyword>
<dbReference type="EMBL" id="CM042014">
    <property type="protein sequence ID" value="KAI3723742.1"/>
    <property type="molecule type" value="Genomic_DNA"/>
</dbReference>
<evidence type="ECO:0000313" key="2">
    <source>
        <dbReference type="Proteomes" id="UP001055811"/>
    </source>
</evidence>
<evidence type="ECO:0000313" key="1">
    <source>
        <dbReference type="EMBL" id="KAI3723742.1"/>
    </source>
</evidence>
<comment type="caution">
    <text evidence="1">The sequence shown here is derived from an EMBL/GenBank/DDBJ whole genome shotgun (WGS) entry which is preliminary data.</text>
</comment>
<reference evidence="1 2" key="2">
    <citation type="journal article" date="2022" name="Mol. Ecol. Resour.">
        <title>The genomes of chicory, endive, great burdock and yacon provide insights into Asteraceae paleo-polyploidization history and plant inulin production.</title>
        <authorList>
            <person name="Fan W."/>
            <person name="Wang S."/>
            <person name="Wang H."/>
            <person name="Wang A."/>
            <person name="Jiang F."/>
            <person name="Liu H."/>
            <person name="Zhao H."/>
            <person name="Xu D."/>
            <person name="Zhang Y."/>
        </authorList>
    </citation>
    <scope>NUCLEOTIDE SEQUENCE [LARGE SCALE GENOMIC DNA]</scope>
    <source>
        <strain evidence="2">cv. Punajuju</strain>
        <tissue evidence="1">Leaves</tissue>
    </source>
</reference>